<proteinExistence type="inferred from homology"/>
<gene>
    <name evidence="4" type="ORF">SAMN05444483_105143</name>
</gene>
<evidence type="ECO:0000313" key="5">
    <source>
        <dbReference type="Proteomes" id="UP000183945"/>
    </source>
</evidence>
<dbReference type="SUPFAM" id="SSF51735">
    <property type="entry name" value="NAD(P)-binding Rossmann-fold domains"/>
    <property type="match status" value="1"/>
</dbReference>
<dbReference type="GO" id="GO:0016616">
    <property type="term" value="F:oxidoreductase activity, acting on the CH-OH group of donors, NAD or NADP as acceptor"/>
    <property type="evidence" value="ECO:0007669"/>
    <property type="project" value="TreeGrafter"/>
</dbReference>
<dbReference type="OrthoDB" id="9804104at2"/>
<dbReference type="FunFam" id="3.40.50.720:FF:000084">
    <property type="entry name" value="Short-chain dehydrogenase reductase"/>
    <property type="match status" value="1"/>
</dbReference>
<reference evidence="5" key="1">
    <citation type="submission" date="2016-11" db="EMBL/GenBank/DDBJ databases">
        <authorList>
            <person name="Varghese N."/>
            <person name="Submissions S."/>
        </authorList>
    </citation>
    <scope>NUCLEOTIDE SEQUENCE [LARGE SCALE GENOMIC DNA]</scope>
    <source>
        <strain evidence="5">DSM 24579</strain>
    </source>
</reference>
<keyword evidence="5" id="KW-1185">Reference proteome</keyword>
<dbReference type="PANTHER" id="PTHR42760:SF115">
    <property type="entry name" value="3-OXOACYL-[ACYL-CARRIER-PROTEIN] REDUCTASE FABG"/>
    <property type="match status" value="1"/>
</dbReference>
<dbReference type="Pfam" id="PF00106">
    <property type="entry name" value="adh_short"/>
    <property type="match status" value="1"/>
</dbReference>
<dbReference type="PRINTS" id="PR00080">
    <property type="entry name" value="SDRFAMILY"/>
</dbReference>
<evidence type="ECO:0000313" key="4">
    <source>
        <dbReference type="EMBL" id="SHG15129.1"/>
    </source>
</evidence>
<dbReference type="Gene3D" id="3.40.50.720">
    <property type="entry name" value="NAD(P)-binding Rossmann-like Domain"/>
    <property type="match status" value="1"/>
</dbReference>
<dbReference type="AlphaFoldDB" id="A0A1M5HGN6"/>
<dbReference type="PRINTS" id="PR00081">
    <property type="entry name" value="GDHRDH"/>
</dbReference>
<protein>
    <submittedName>
        <fullName evidence="4">Gluconate 5-dehydrogenase</fullName>
    </submittedName>
</protein>
<dbReference type="InterPro" id="IPR020904">
    <property type="entry name" value="Sc_DH/Rdtase_CS"/>
</dbReference>
<accession>A0A1M5HGN6</accession>
<keyword evidence="2" id="KW-0560">Oxidoreductase</keyword>
<dbReference type="CDD" id="cd05347">
    <property type="entry name" value="Ga5DH-like_SDR_c"/>
    <property type="match status" value="1"/>
</dbReference>
<dbReference type="PANTHER" id="PTHR42760">
    <property type="entry name" value="SHORT-CHAIN DEHYDROGENASES/REDUCTASES FAMILY MEMBER"/>
    <property type="match status" value="1"/>
</dbReference>
<dbReference type="InterPro" id="IPR002347">
    <property type="entry name" value="SDR_fam"/>
</dbReference>
<organism evidence="4 5">
    <name type="scientific">Salegentibacter echinorum</name>
    <dbReference type="NCBI Taxonomy" id="1073325"/>
    <lineage>
        <taxon>Bacteria</taxon>
        <taxon>Pseudomonadati</taxon>
        <taxon>Bacteroidota</taxon>
        <taxon>Flavobacteriia</taxon>
        <taxon>Flavobacteriales</taxon>
        <taxon>Flavobacteriaceae</taxon>
        <taxon>Salegentibacter</taxon>
    </lineage>
</organism>
<dbReference type="PROSITE" id="PS00061">
    <property type="entry name" value="ADH_SHORT"/>
    <property type="match status" value="1"/>
</dbReference>
<evidence type="ECO:0000256" key="1">
    <source>
        <dbReference type="ARBA" id="ARBA00006484"/>
    </source>
</evidence>
<comment type="similarity">
    <text evidence="1 3">Belongs to the short-chain dehydrogenases/reductases (SDR) family.</text>
</comment>
<evidence type="ECO:0000256" key="3">
    <source>
        <dbReference type="RuleBase" id="RU000363"/>
    </source>
</evidence>
<name>A0A1M5HGN6_SALEC</name>
<evidence type="ECO:0000256" key="2">
    <source>
        <dbReference type="ARBA" id="ARBA00023002"/>
    </source>
</evidence>
<dbReference type="NCBIfam" id="NF005488">
    <property type="entry name" value="PRK07097.1"/>
    <property type="match status" value="1"/>
</dbReference>
<dbReference type="Proteomes" id="UP000183945">
    <property type="component" value="Unassembled WGS sequence"/>
</dbReference>
<dbReference type="InterPro" id="IPR036291">
    <property type="entry name" value="NAD(P)-bd_dom_sf"/>
</dbReference>
<sequence length="264" mass="28286">MSLNLFDLKGKIALITGATHGLGMAMAKGLGKAGATIVINGNSSREKIDEAVKEYEAEGIKAYGYKFDVSIEQEVIEGVKKIETEVGPIDILFNNAGIIKRIPLLEMEVDAFKEVLDIDLVGPFIMAKHVVPGMVKRKHGKIINICSMMTELGRDTVGAYAAAKGGLKMLTKNMATEWAKHNIQVNGIGPGYFATSQTAPIRKEGHPFNDFIIQRTPAARWGNPEDLAGAAIFLSSQAGNFVNGQVVYVDGGILATIGKPANEA</sequence>
<dbReference type="EMBL" id="FQVT01000005">
    <property type="protein sequence ID" value="SHG15129.1"/>
    <property type="molecule type" value="Genomic_DNA"/>
</dbReference>
<dbReference type="RefSeq" id="WP_072879386.1">
    <property type="nucleotide sequence ID" value="NZ_FQVT01000005.1"/>
</dbReference>
<dbReference type="STRING" id="1073325.SAMN05444483_105143"/>